<feature type="region of interest" description="Disordered" evidence="1">
    <location>
        <begin position="84"/>
        <end position="133"/>
    </location>
</feature>
<dbReference type="PANTHER" id="PTHR22801">
    <property type="entry name" value="LITHOSTATHINE"/>
    <property type="match status" value="1"/>
</dbReference>
<feature type="compositionally biased region" description="Pro residues" evidence="1">
    <location>
        <begin position="92"/>
        <end position="125"/>
    </location>
</feature>
<accession>A0A3R7N868</accession>
<evidence type="ECO:0000313" key="3">
    <source>
        <dbReference type="EMBL" id="ROT79866.1"/>
    </source>
</evidence>
<protein>
    <submittedName>
        <fullName evidence="3">C-type lectin domain-containing protein</fullName>
    </submittedName>
</protein>
<dbReference type="SUPFAM" id="SSF56436">
    <property type="entry name" value="C-type lectin-like"/>
    <property type="match status" value="1"/>
</dbReference>
<dbReference type="AlphaFoldDB" id="A0A3R7N868"/>
<reference evidence="3 4" key="2">
    <citation type="submission" date="2019-01" db="EMBL/GenBank/DDBJ databases">
        <title>The decoding of complex shrimp genome reveals the adaptation for benthos swimmer, frequently molting mechanism and breeding impact on genome.</title>
        <authorList>
            <person name="Sun Y."/>
            <person name="Gao Y."/>
            <person name="Yu Y."/>
        </authorList>
    </citation>
    <scope>NUCLEOTIDE SEQUENCE [LARGE SCALE GENOMIC DNA]</scope>
    <source>
        <tissue evidence="3">Muscle</tissue>
    </source>
</reference>
<evidence type="ECO:0000256" key="1">
    <source>
        <dbReference type="SAM" id="MobiDB-lite"/>
    </source>
</evidence>
<keyword evidence="3" id="KW-0430">Lectin</keyword>
<dbReference type="PROSITE" id="PS50041">
    <property type="entry name" value="C_TYPE_LECTIN_2"/>
    <property type="match status" value="1"/>
</dbReference>
<dbReference type="Gene3D" id="3.10.100.10">
    <property type="entry name" value="Mannose-Binding Protein A, subunit A"/>
    <property type="match status" value="1"/>
</dbReference>
<proteinExistence type="predicted"/>
<comment type="caution">
    <text evidence="3">The sequence shown here is derived from an EMBL/GenBank/DDBJ whole genome shotgun (WGS) entry which is preliminary data.</text>
</comment>
<feature type="domain" description="C-type lectin" evidence="2">
    <location>
        <begin position="267"/>
        <end position="395"/>
    </location>
</feature>
<organism evidence="3 4">
    <name type="scientific">Penaeus vannamei</name>
    <name type="common">Whiteleg shrimp</name>
    <name type="synonym">Litopenaeus vannamei</name>
    <dbReference type="NCBI Taxonomy" id="6689"/>
    <lineage>
        <taxon>Eukaryota</taxon>
        <taxon>Metazoa</taxon>
        <taxon>Ecdysozoa</taxon>
        <taxon>Arthropoda</taxon>
        <taxon>Crustacea</taxon>
        <taxon>Multicrustacea</taxon>
        <taxon>Malacostraca</taxon>
        <taxon>Eumalacostraca</taxon>
        <taxon>Eucarida</taxon>
        <taxon>Decapoda</taxon>
        <taxon>Dendrobranchiata</taxon>
        <taxon>Penaeoidea</taxon>
        <taxon>Penaeidae</taxon>
        <taxon>Penaeus</taxon>
    </lineage>
</organism>
<dbReference type="InterPro" id="IPR016186">
    <property type="entry name" value="C-type_lectin-like/link_sf"/>
</dbReference>
<keyword evidence="4" id="KW-1185">Reference proteome</keyword>
<evidence type="ECO:0000259" key="2">
    <source>
        <dbReference type="PROSITE" id="PS50041"/>
    </source>
</evidence>
<dbReference type="InterPro" id="IPR050801">
    <property type="entry name" value="Ca-Dep_Lectins_ImmuneDev"/>
</dbReference>
<dbReference type="EMBL" id="QCYY01001182">
    <property type="protein sequence ID" value="ROT79866.1"/>
    <property type="molecule type" value="Genomic_DNA"/>
</dbReference>
<sequence>MLLFLLIHLLSLPPSPPPISLFSPLTLTSTPFFNTSSSSSPSSPRKTVKWGCSHVSIFGHGDTRSFISVEWTYKGKVGGGFGGHKPGLAGDLPPPPFSPSPSLPSPSFPFPPPPLPLPSYPPTPPRSEIRGVAGPSSDDLIHSLSAERCSCVPLSSQAFKMPKLLLMFLLTLVTCQFSEAGEEAEEPALPPLHLNCTQSLTDFLLLRQEALLSRMSSAEAATTQLLKETLETLVQVRDALNEVNAKIGGNADRDADGAVCQLPFTRVGERCLLLALQEKHTWTSARQFCAGYGADLAHFSDANTFAAVLAYVNTINFQKKAINVWVGGSDEAVEDTWLWVTGELMPRGPPFWGTSDGYALQPNAGPSQNCAVLWQADYYYMHDLPCTHKCAPLCQK</sequence>
<dbReference type="InterPro" id="IPR016187">
    <property type="entry name" value="CTDL_fold"/>
</dbReference>
<dbReference type="PANTHER" id="PTHR22801:SF63">
    <property type="entry name" value="C-TYPE LECTIN DOMAIN-CONTAINING PROTEIN"/>
    <property type="match status" value="1"/>
</dbReference>
<dbReference type="SMART" id="SM00034">
    <property type="entry name" value="CLECT"/>
    <property type="match status" value="1"/>
</dbReference>
<dbReference type="Pfam" id="PF00059">
    <property type="entry name" value="Lectin_C"/>
    <property type="match status" value="1"/>
</dbReference>
<dbReference type="OrthoDB" id="10032136at2759"/>
<gene>
    <name evidence="3" type="ORF">C7M84_001411</name>
</gene>
<dbReference type="InterPro" id="IPR001304">
    <property type="entry name" value="C-type_lectin-like"/>
</dbReference>
<name>A0A3R7N868_PENVA</name>
<reference evidence="3 4" key="1">
    <citation type="submission" date="2018-04" db="EMBL/GenBank/DDBJ databases">
        <authorList>
            <person name="Zhang X."/>
            <person name="Yuan J."/>
            <person name="Li F."/>
            <person name="Xiang J."/>
        </authorList>
    </citation>
    <scope>NUCLEOTIDE SEQUENCE [LARGE SCALE GENOMIC DNA]</scope>
    <source>
        <tissue evidence="3">Muscle</tissue>
    </source>
</reference>
<dbReference type="CDD" id="cd00037">
    <property type="entry name" value="CLECT"/>
    <property type="match status" value="1"/>
</dbReference>
<dbReference type="Proteomes" id="UP000283509">
    <property type="component" value="Unassembled WGS sequence"/>
</dbReference>
<evidence type="ECO:0000313" key="4">
    <source>
        <dbReference type="Proteomes" id="UP000283509"/>
    </source>
</evidence>
<dbReference type="GO" id="GO:0030246">
    <property type="term" value="F:carbohydrate binding"/>
    <property type="evidence" value="ECO:0007669"/>
    <property type="project" value="UniProtKB-KW"/>
</dbReference>